<evidence type="ECO:0000313" key="2">
    <source>
        <dbReference type="EMBL" id="SFT84906.1"/>
    </source>
</evidence>
<dbReference type="RefSeq" id="WP_091692994.1">
    <property type="nucleotide sequence ID" value="NZ_FPBF01000003.1"/>
</dbReference>
<proteinExistence type="predicted"/>
<sequence length="95" mass="10450">MSKHKLTILWAIFLAALIGVLVYWFFERKERVINENIQQLESASGISGITHTSQIQVIDESPEIGTEDIPSAGSSLSGILSISKKGILRAKIQKV</sequence>
<evidence type="ECO:0000256" key="1">
    <source>
        <dbReference type="SAM" id="Phobius"/>
    </source>
</evidence>
<accession>A0A1I7BCI4</accession>
<protein>
    <submittedName>
        <fullName evidence="2">Uncharacterized protein</fullName>
    </submittedName>
</protein>
<organism evidence="2 3">
    <name type="scientific">Algoriphagus locisalis</name>
    <dbReference type="NCBI Taxonomy" id="305507"/>
    <lineage>
        <taxon>Bacteria</taxon>
        <taxon>Pseudomonadati</taxon>
        <taxon>Bacteroidota</taxon>
        <taxon>Cytophagia</taxon>
        <taxon>Cytophagales</taxon>
        <taxon>Cyclobacteriaceae</taxon>
        <taxon>Algoriphagus</taxon>
    </lineage>
</organism>
<dbReference type="AlphaFoldDB" id="A0A1I7BCI4"/>
<keyword evidence="3" id="KW-1185">Reference proteome</keyword>
<dbReference type="STRING" id="305507.SAMN04489724_2296"/>
<feature type="transmembrane region" description="Helical" evidence="1">
    <location>
        <begin position="6"/>
        <end position="26"/>
    </location>
</feature>
<name>A0A1I7BCI4_9BACT</name>
<reference evidence="3" key="1">
    <citation type="submission" date="2016-10" db="EMBL/GenBank/DDBJ databases">
        <authorList>
            <person name="Varghese N."/>
            <person name="Submissions S."/>
        </authorList>
    </citation>
    <scope>NUCLEOTIDE SEQUENCE [LARGE SCALE GENOMIC DNA]</scope>
    <source>
        <strain evidence="3">DSM 23445</strain>
    </source>
</reference>
<dbReference type="EMBL" id="FPBF01000003">
    <property type="protein sequence ID" value="SFT84906.1"/>
    <property type="molecule type" value="Genomic_DNA"/>
</dbReference>
<keyword evidence="1" id="KW-0812">Transmembrane</keyword>
<keyword evidence="1" id="KW-0472">Membrane</keyword>
<dbReference type="Proteomes" id="UP000199673">
    <property type="component" value="Unassembled WGS sequence"/>
</dbReference>
<keyword evidence="1" id="KW-1133">Transmembrane helix</keyword>
<gene>
    <name evidence="2" type="ORF">SAMN04489724_2296</name>
</gene>
<evidence type="ECO:0000313" key="3">
    <source>
        <dbReference type="Proteomes" id="UP000199673"/>
    </source>
</evidence>